<evidence type="ECO:0000256" key="7">
    <source>
        <dbReference type="ARBA" id="ARBA00023014"/>
    </source>
</evidence>
<dbReference type="PANTHER" id="PTHR10537">
    <property type="entry name" value="DNA PRIMASE LARGE SUBUNIT"/>
    <property type="match status" value="1"/>
</dbReference>
<keyword evidence="6" id="KW-0408">Iron</keyword>
<evidence type="ECO:0000313" key="10">
    <source>
        <dbReference type="RefSeq" id="XP_015175062.1"/>
    </source>
</evidence>
<keyword evidence="7" id="KW-0411">Iron-sulfur</keyword>
<evidence type="ECO:0000313" key="9">
    <source>
        <dbReference type="Proteomes" id="UP000694924"/>
    </source>
</evidence>
<organism evidence="9 10">
    <name type="scientific">Polistes dominula</name>
    <name type="common">European paper wasp</name>
    <name type="synonym">Vespa dominula</name>
    <dbReference type="NCBI Taxonomy" id="743375"/>
    <lineage>
        <taxon>Eukaryota</taxon>
        <taxon>Metazoa</taxon>
        <taxon>Ecdysozoa</taxon>
        <taxon>Arthropoda</taxon>
        <taxon>Hexapoda</taxon>
        <taxon>Insecta</taxon>
        <taxon>Pterygota</taxon>
        <taxon>Neoptera</taxon>
        <taxon>Endopterygota</taxon>
        <taxon>Hymenoptera</taxon>
        <taxon>Apocrita</taxon>
        <taxon>Aculeata</taxon>
        <taxon>Vespoidea</taxon>
        <taxon>Vespidae</taxon>
        <taxon>Polistinae</taxon>
        <taxon>Polistini</taxon>
        <taxon>Polistes</taxon>
    </lineage>
</organism>
<dbReference type="GeneID" id="107065674"/>
<keyword evidence="9" id="KW-1185">Reference proteome</keyword>
<accession>A0ABM1I4C5</accession>
<evidence type="ECO:0000256" key="6">
    <source>
        <dbReference type="ARBA" id="ARBA00023004"/>
    </source>
</evidence>
<evidence type="ECO:0000256" key="1">
    <source>
        <dbReference type="ARBA" id="ARBA00001966"/>
    </source>
</evidence>
<comment type="cofactor">
    <cofactor evidence="1">
        <name>[4Fe-4S] cluster</name>
        <dbReference type="ChEBI" id="CHEBI:49883"/>
    </cofactor>
</comment>
<dbReference type="Pfam" id="PF26466">
    <property type="entry name" value="DNA_primase_lrg_N"/>
    <property type="match status" value="1"/>
</dbReference>
<dbReference type="InterPro" id="IPR007238">
    <property type="entry name" value="DNA_primase_lsu_euk/arc"/>
</dbReference>
<dbReference type="Pfam" id="PF04104">
    <property type="entry name" value="DNA_primase_lrg"/>
    <property type="match status" value="1"/>
</dbReference>
<reference evidence="10" key="1">
    <citation type="submission" date="2025-08" db="UniProtKB">
        <authorList>
            <consortium name="RefSeq"/>
        </authorList>
    </citation>
    <scope>IDENTIFICATION</scope>
    <source>
        <tissue evidence="10">Whole body</tissue>
    </source>
</reference>
<evidence type="ECO:0000256" key="3">
    <source>
        <dbReference type="ARBA" id="ARBA00022515"/>
    </source>
</evidence>
<keyword evidence="2" id="KW-0004">4Fe-4S</keyword>
<dbReference type="RefSeq" id="XP_015175062.1">
    <property type="nucleotide sequence ID" value="XM_015319576.1"/>
</dbReference>
<evidence type="ECO:0000259" key="8">
    <source>
        <dbReference type="Pfam" id="PF04104"/>
    </source>
</evidence>
<feature type="domain" description="DNA primase large subunit C-terminal" evidence="8">
    <location>
        <begin position="239"/>
        <end position="412"/>
    </location>
</feature>
<sequence length="417" mass="49279">MFYVKPPNGQIPLHVMEKCVHTRLEYLEYLYTNEANDFEGNFQYLLENSAYDKVGHFILRLIASTSADLWMYWLPRETLLLKHRLDNITPRQLNNLFRSIIRQLDTIESIENEISLNIRRLCLFYLKSTVFKHIMSKNHANDCCVFQFKVRFELIPELIKHREVDLTAGYAVIYCSQWKKLLVALFNTYLISDLKHIKTHAWHVNNDVRLQSLKQQVQFYISPNRSTIGRVNNNNINVEVEKFPLCMQHLHKVLKKRYRLSHYARFYYSLFLKEGGMKIDDAIRYWKEEYSKPHTCTSVCTHNWQTDEKKFVYSIRHLYGLEGSRRNYKSPSCTVMCAQVPGAAYEGGCPFKHFDSDKLINLLSSSLTKDKIDQFLQIMPSQKPEILCSSYFKLVHKNYDDNVIINSPIQYYAMANN</sequence>
<keyword evidence="3" id="KW-0639">Primosome</keyword>
<proteinExistence type="predicted"/>
<dbReference type="Gene3D" id="1.20.930.80">
    <property type="match status" value="1"/>
</dbReference>
<gene>
    <name evidence="10" type="primary">LOC107065674</name>
</gene>
<evidence type="ECO:0000256" key="4">
    <source>
        <dbReference type="ARBA" id="ARBA00022705"/>
    </source>
</evidence>
<name>A0ABM1I4C5_POLDO</name>
<dbReference type="PANTHER" id="PTHR10537:SF4">
    <property type="entry name" value="DNA PRIMASE LARGE SUBUNIT"/>
    <property type="match status" value="1"/>
</dbReference>
<keyword evidence="5" id="KW-0479">Metal-binding</keyword>
<evidence type="ECO:0000256" key="5">
    <source>
        <dbReference type="ARBA" id="ARBA00022723"/>
    </source>
</evidence>
<protein>
    <submittedName>
        <fullName evidence="10">DNA primase large subunit-like</fullName>
    </submittedName>
</protein>
<evidence type="ECO:0000256" key="2">
    <source>
        <dbReference type="ARBA" id="ARBA00022485"/>
    </source>
</evidence>
<keyword evidence="4" id="KW-0235">DNA replication</keyword>
<dbReference type="InterPro" id="IPR058560">
    <property type="entry name" value="DNA_primase_C"/>
</dbReference>
<dbReference type="Proteomes" id="UP000694924">
    <property type="component" value="Unplaced"/>
</dbReference>